<comment type="caution">
    <text evidence="2">The sequence shown here is derived from an EMBL/GenBank/DDBJ whole genome shotgun (WGS) entry which is preliminary data.</text>
</comment>
<reference evidence="2" key="1">
    <citation type="submission" date="2016-10" db="EMBL/GenBank/DDBJ databases">
        <authorList>
            <person name="Benchimol M."/>
            <person name="Almeida L.G."/>
            <person name="Vasconcelos A.T."/>
            <person name="Perreira-Neves A."/>
            <person name="Rosa I.A."/>
            <person name="Tasca T."/>
            <person name="Bogo M.R."/>
            <person name="de Souza W."/>
        </authorList>
    </citation>
    <scope>NUCLEOTIDE SEQUENCE [LARGE SCALE GENOMIC DNA]</scope>
    <source>
        <strain evidence="2">K</strain>
    </source>
</reference>
<dbReference type="OrthoDB" id="10610544at2759"/>
<feature type="region of interest" description="Disordered" evidence="1">
    <location>
        <begin position="1"/>
        <end position="40"/>
    </location>
</feature>
<gene>
    <name evidence="2" type="ORF">TRFO_12643</name>
</gene>
<dbReference type="RefSeq" id="XP_068370256.1">
    <property type="nucleotide sequence ID" value="XM_068496754.1"/>
</dbReference>
<accession>A0A1J4L219</accession>
<protein>
    <recommendedName>
        <fullName evidence="4">Tubby C-terminal domain-containing protein</fullName>
    </recommendedName>
</protein>
<evidence type="ECO:0000256" key="1">
    <source>
        <dbReference type="SAM" id="MobiDB-lite"/>
    </source>
</evidence>
<evidence type="ECO:0008006" key="4">
    <source>
        <dbReference type="Google" id="ProtNLM"/>
    </source>
</evidence>
<proteinExistence type="predicted"/>
<feature type="region of interest" description="Disordered" evidence="1">
    <location>
        <begin position="59"/>
        <end position="139"/>
    </location>
</feature>
<evidence type="ECO:0000313" key="3">
    <source>
        <dbReference type="Proteomes" id="UP000179807"/>
    </source>
</evidence>
<feature type="compositionally biased region" description="Polar residues" evidence="1">
    <location>
        <begin position="1"/>
        <end position="13"/>
    </location>
</feature>
<name>A0A1J4L219_9EUKA</name>
<feature type="compositionally biased region" description="Polar residues" evidence="1">
    <location>
        <begin position="65"/>
        <end position="87"/>
    </location>
</feature>
<sequence>MRPTIVFSSSSYASDDEVEIKKAASSKRETQKKQQVKISLDQETDSFSYSDNFIVIPQGKPKTATLPQKQGTTKTNSSINKSRNTGKINIKIESDNDESDSGNYSRSSNTEKDDKNITEKSEPKMKIKPAHNSELNDDDDLPPIVLVNNQANTIPQVTFAVSRKIKSSIRGKRFYYYFYSDSNPLFCAKAKSRHPTSHIPICKGDQIHMKGKHEYTFLVGNDSTFFSLRKGKSSGDELLAMNIVLDSSLLMLPRHIDVQIFEKIGIPPISLTTKRPKMSTRGDWTLDFHNKFTIPSEKNAIFVLLNDKEGPDLLVTRKISGSGMEIDLCTNLPEIAVFAIGLGIFIAKLR</sequence>
<organism evidence="2 3">
    <name type="scientific">Tritrichomonas foetus</name>
    <dbReference type="NCBI Taxonomy" id="1144522"/>
    <lineage>
        <taxon>Eukaryota</taxon>
        <taxon>Metamonada</taxon>
        <taxon>Parabasalia</taxon>
        <taxon>Tritrichomonadida</taxon>
        <taxon>Tritrichomonadidae</taxon>
        <taxon>Tritrichomonas</taxon>
    </lineage>
</organism>
<evidence type="ECO:0000313" key="2">
    <source>
        <dbReference type="EMBL" id="OHT17120.1"/>
    </source>
</evidence>
<dbReference type="EMBL" id="MLAK01000035">
    <property type="protein sequence ID" value="OHT17120.1"/>
    <property type="molecule type" value="Genomic_DNA"/>
</dbReference>
<dbReference type="VEuPathDB" id="TrichDB:TRFO_12643"/>
<keyword evidence="3" id="KW-1185">Reference proteome</keyword>
<dbReference type="GeneID" id="94831458"/>
<feature type="compositionally biased region" description="Basic and acidic residues" evidence="1">
    <location>
        <begin position="109"/>
        <end position="125"/>
    </location>
</feature>
<feature type="compositionally biased region" description="Basic and acidic residues" evidence="1">
    <location>
        <begin position="19"/>
        <end position="32"/>
    </location>
</feature>
<dbReference type="AlphaFoldDB" id="A0A1J4L219"/>
<dbReference type="Proteomes" id="UP000179807">
    <property type="component" value="Unassembled WGS sequence"/>
</dbReference>